<accession>A0A8A4TWC4</accession>
<dbReference type="InterPro" id="IPR036291">
    <property type="entry name" value="NAD(P)-bd_dom_sf"/>
</dbReference>
<dbReference type="PANTHER" id="PTHR43000">
    <property type="entry name" value="DTDP-D-GLUCOSE 4,6-DEHYDRATASE-RELATED"/>
    <property type="match status" value="1"/>
</dbReference>
<dbReference type="EMBL" id="CP071793">
    <property type="protein sequence ID" value="QTD53481.1"/>
    <property type="molecule type" value="Genomic_DNA"/>
</dbReference>
<dbReference type="InterPro" id="IPR001509">
    <property type="entry name" value="Epimerase_deHydtase"/>
</dbReference>
<gene>
    <name evidence="3" type="ORF">J3U87_13585</name>
</gene>
<protein>
    <submittedName>
        <fullName evidence="3">GDP-mannose 4,6-dehydratase</fullName>
    </submittedName>
</protein>
<dbReference type="SUPFAM" id="SSF51735">
    <property type="entry name" value="NAD(P)-binding Rossmann-fold domains"/>
    <property type="match status" value="1"/>
</dbReference>
<evidence type="ECO:0000259" key="2">
    <source>
        <dbReference type="Pfam" id="PF01370"/>
    </source>
</evidence>
<feature type="domain" description="NAD-dependent epimerase/dehydratase" evidence="2">
    <location>
        <begin position="7"/>
        <end position="242"/>
    </location>
</feature>
<dbReference type="RefSeq" id="WP_237383583.1">
    <property type="nucleotide sequence ID" value="NZ_CP071793.1"/>
</dbReference>
<comment type="similarity">
    <text evidence="1">Belongs to the NAD(P)-dependent epimerase/dehydratase family.</text>
</comment>
<evidence type="ECO:0000313" key="4">
    <source>
        <dbReference type="Proteomes" id="UP000663929"/>
    </source>
</evidence>
<dbReference type="KEGG" id="scor:J3U87_13585"/>
<proteinExistence type="inferred from homology"/>
<dbReference type="Proteomes" id="UP000663929">
    <property type="component" value="Chromosome"/>
</dbReference>
<reference evidence="3" key="1">
    <citation type="submission" date="2021-03" db="EMBL/GenBank/DDBJ databases">
        <title>Acanthopleuribacteraceae sp. M133.</title>
        <authorList>
            <person name="Wang G."/>
        </authorList>
    </citation>
    <scope>NUCLEOTIDE SEQUENCE</scope>
    <source>
        <strain evidence="3">M133</strain>
    </source>
</reference>
<dbReference type="Gene3D" id="3.40.50.720">
    <property type="entry name" value="NAD(P)-binding Rossmann-like Domain"/>
    <property type="match status" value="1"/>
</dbReference>
<sequence>MAKPLAVVTGGAGFIGSHMVDLLLAEGFRVHVIDNLVGGRRANLEHHGDHPDLAFHEVDIRALAPDSPIFAGADRVFHFAGIGDIVPSIERPSEYMSVNVQGTVRVLECARAAGVRKFVYAASSSCYGLASVPTDEDHPIETKYPYALSKFQGEQAVLHWHEVYGLPANSIRIFNAYGTRSRTSGAYGAVFGVFLRQKLANKPLTIVGDGTQSRDFLYVTDVAAAFYAASQTERTGEIYNLGAGNPQSVNRLADILGGERVQIPKRPGEPECTWADISKIRRDLDWAPKVSFEEGVARILENIDYWRDAPLWDVETIAGATKTWFQYMQDES</sequence>
<evidence type="ECO:0000256" key="1">
    <source>
        <dbReference type="ARBA" id="ARBA00007637"/>
    </source>
</evidence>
<evidence type="ECO:0000313" key="3">
    <source>
        <dbReference type="EMBL" id="QTD53481.1"/>
    </source>
</evidence>
<dbReference type="Pfam" id="PF01370">
    <property type="entry name" value="Epimerase"/>
    <property type="match status" value="1"/>
</dbReference>
<name>A0A8A4TWC4_SULCO</name>
<organism evidence="3 4">
    <name type="scientific">Sulfidibacter corallicola</name>
    <dbReference type="NCBI Taxonomy" id="2818388"/>
    <lineage>
        <taxon>Bacteria</taxon>
        <taxon>Pseudomonadati</taxon>
        <taxon>Acidobacteriota</taxon>
        <taxon>Holophagae</taxon>
        <taxon>Acanthopleuribacterales</taxon>
        <taxon>Acanthopleuribacteraceae</taxon>
        <taxon>Sulfidibacter</taxon>
    </lineage>
</organism>
<dbReference type="AlphaFoldDB" id="A0A8A4TWC4"/>
<dbReference type="Gene3D" id="3.90.25.10">
    <property type="entry name" value="UDP-galactose 4-epimerase, domain 1"/>
    <property type="match status" value="1"/>
</dbReference>
<keyword evidence="4" id="KW-1185">Reference proteome</keyword>